<reference evidence="1 2" key="1">
    <citation type="journal article" date="2018" name="Front. Microbiol.">
        <title>Genome-Wide Analysis of Corynespora cassiicola Leaf Fall Disease Putative Effectors.</title>
        <authorList>
            <person name="Lopez D."/>
            <person name="Ribeiro S."/>
            <person name="Label P."/>
            <person name="Fumanal B."/>
            <person name="Venisse J.S."/>
            <person name="Kohler A."/>
            <person name="de Oliveira R.R."/>
            <person name="Labutti K."/>
            <person name="Lipzen A."/>
            <person name="Lail K."/>
            <person name="Bauer D."/>
            <person name="Ohm R.A."/>
            <person name="Barry K.W."/>
            <person name="Spatafora J."/>
            <person name="Grigoriev I.V."/>
            <person name="Martin F.M."/>
            <person name="Pujade-Renaud V."/>
        </authorList>
    </citation>
    <scope>NUCLEOTIDE SEQUENCE [LARGE SCALE GENOMIC DNA]</scope>
    <source>
        <strain evidence="1 2">Philippines</strain>
    </source>
</reference>
<dbReference type="AlphaFoldDB" id="A0A2T2NYE9"/>
<gene>
    <name evidence="1" type="ORF">BS50DRAFT_305412</name>
</gene>
<dbReference type="EMBL" id="KZ678132">
    <property type="protein sequence ID" value="PSN70108.1"/>
    <property type="molecule type" value="Genomic_DNA"/>
</dbReference>
<name>A0A2T2NYE9_CORCC</name>
<accession>A0A2T2NYE9</accession>
<proteinExistence type="predicted"/>
<sequence length="180" mass="20427">MDSVRSAFSFWTIGRCPHGPVRFVSQEPVCVFPSFDNISGHASSESKVTKLVPCLSTTRGCARWVAVRKCTAIESTTRKEYSQQRFPLKSFALNFVELGIFRVLLGGFKKTKVPSAPRSISWTLITTPCPLINFAHDTATFCNFPEHIFLTREQRIYRIIKSLVYAFHRQSFQKQNAPSS</sequence>
<dbReference type="Proteomes" id="UP000240883">
    <property type="component" value="Unassembled WGS sequence"/>
</dbReference>
<keyword evidence="2" id="KW-1185">Reference proteome</keyword>
<evidence type="ECO:0000313" key="2">
    <source>
        <dbReference type="Proteomes" id="UP000240883"/>
    </source>
</evidence>
<evidence type="ECO:0000313" key="1">
    <source>
        <dbReference type="EMBL" id="PSN70108.1"/>
    </source>
</evidence>
<organism evidence="1 2">
    <name type="scientific">Corynespora cassiicola Philippines</name>
    <dbReference type="NCBI Taxonomy" id="1448308"/>
    <lineage>
        <taxon>Eukaryota</taxon>
        <taxon>Fungi</taxon>
        <taxon>Dikarya</taxon>
        <taxon>Ascomycota</taxon>
        <taxon>Pezizomycotina</taxon>
        <taxon>Dothideomycetes</taxon>
        <taxon>Pleosporomycetidae</taxon>
        <taxon>Pleosporales</taxon>
        <taxon>Corynesporascaceae</taxon>
        <taxon>Corynespora</taxon>
    </lineage>
</organism>
<protein>
    <submittedName>
        <fullName evidence="1">Uncharacterized protein</fullName>
    </submittedName>
</protein>